<name>A0ABN9XRN6_9DINO</name>
<accession>A0ABN9XRN6</accession>
<gene>
    <name evidence="2" type="ORF">PCOR1329_LOCUS78762</name>
</gene>
<feature type="region of interest" description="Disordered" evidence="1">
    <location>
        <begin position="1"/>
        <end position="67"/>
    </location>
</feature>
<comment type="caution">
    <text evidence="2">The sequence shown here is derived from an EMBL/GenBank/DDBJ whole genome shotgun (WGS) entry which is preliminary data.</text>
</comment>
<dbReference type="EMBL" id="CAUYUJ010021009">
    <property type="protein sequence ID" value="CAK0901982.1"/>
    <property type="molecule type" value="Genomic_DNA"/>
</dbReference>
<proteinExistence type="predicted"/>
<dbReference type="Proteomes" id="UP001189429">
    <property type="component" value="Unassembled WGS sequence"/>
</dbReference>
<feature type="compositionally biased region" description="Low complexity" evidence="1">
    <location>
        <begin position="1"/>
        <end position="63"/>
    </location>
</feature>
<dbReference type="Gene3D" id="3.30.420.10">
    <property type="entry name" value="Ribonuclease H-like superfamily/Ribonuclease H"/>
    <property type="match status" value="2"/>
</dbReference>
<evidence type="ECO:0000256" key="1">
    <source>
        <dbReference type="SAM" id="MobiDB-lite"/>
    </source>
</evidence>
<feature type="compositionally biased region" description="Low complexity" evidence="1">
    <location>
        <begin position="1166"/>
        <end position="1214"/>
    </location>
</feature>
<protein>
    <submittedName>
        <fullName evidence="2">Uncharacterized protein</fullName>
    </submittedName>
</protein>
<sequence length="2100" mass="226203">AANEAVNKAANEAANEVNTEAANHAASEAANKAANEASDEAATQAADEAATDANNEAADPTADSAASGAMQGVAVPAMPGAPMTAEEIRLAQEWYTNGDMEPSDIAANLQRDKSSITRLIKDNFLKKTTGRKNVLSEAEYPALKAEYPGTKRFRVLEDNDPSGFKASKGVAAKQRAGIQAFEIPAHSPQLNVRDYWLWREVNSRMRARERAFPAGKRETRAAFIRRLKRTAKSIPSDMVSKSIGGMKKRCQRLVAAEGGQIEGRRRVAQGRALLRGVELAAVSVKAFRHRLAAHLGLQPDGLDDRREEVGEILRAAVQALHPEGAQAAAAAGPVGPDWDAPENAKVRQWVYLVTFAPTLPGTAEAAAAVGGPALRTLDEVSREQIRDAILDAVTNPVQSTRGGRPLNEPVGVESMVVFLEEPRHFHVALRLTNKASFLPFKLALRARSALASHWSATHTMFWSAVRYGVFTTPRKLQVDDEPLPWSRQGTSLNLYEASQEPFNAKALKRRREEAEKQAAKVAEETGSKKERVRFTNVDFKALVISEGLWTKSAVLAHVQENGSAEIQRWVGARQGQLVTLLAEAREWGDAPRAAAEERQSDWEVICRVARESCNFADGRCFWQVAARTFFVRNTMAPEGHTMLDPIGVVFGKTHVLHKPAVGASMPLAYMTKPGKRFMHLGEFSCVEHASLPTGRPAPPVSTQLKLFSGQRMEVQVSQRFHDGNPGACWPRGMAATSKLKGLWTPRGGAIAEEGLLALTRRVSIPDDVANALHDDALAVGAASVSELTADDWAALPSWASLLPFSTETGAVRECRAAAATIEERQSDWEVICRVAGEPCKCADGRCLWQEAARSFFVRNTMVSEGQLAHCLAKVITEGPSKTARVPLIAGASNTGKSTMLDPIDVVFGKTHVLHKPAVGANMPLANMTKPGKRFMYLDEFSRAEYASLPTGRPALPVSTQLKLFSGQCMEVQVSQRFHDGNPDACWARGVAATSKLKGLWTPRGGVSAEDIAHLQNGFEQFTADGVPLTKAQLRTVPPCRENWCKWLDATATAFANGAPAAPPQPPPQLRPAGGGAAAVGVEGLLALTRRVSIPDDVANALHDDALAVGAASVSELTADDWASLPSWASLLPFSTETGAVRECRAAAATIEAANEAVNKAANEAANEVNTEAANHAASEAANKAANEASDEAATQAADEAATDANNEAADPTADSAASGAMQGVAVPAMPGAPMTAEEIRLAQEWYTNGDMEPSDIAANLQRDKSSITRLIKDNFLKKTTGRKNVLSEAEYPALKAEYPGTKRFRVLEDNDPSGFKASKGVAAKQRAGIQAFEIPAHSPQLNVRDYWLWREVNSRMRARERAFPAGKRETRAAFIRRLKRTAKSIPSDMVSKSIGGMKKRCQRLVAAEGGQIEGRRRVAQGRALLRGVELAAVSVKAFRHRLAAHLGLQPDGLDDRREEVGEILRAAVQALHPEGAQAAAAAGPVGPDWDAPENAKVRQWVYLVTFAPTLPGTAEAAAAVGGPALRTLDEVSREQIRDAILDAVTNPVQSTRGGRPLNEPVGVESMVVFLEEPRHFHVALRLTNKASFLPFKLALRARSALASHWSATHTMFWSAVRYGVFTTPRKLQVDDEPLPWSRQGTSLNLYEASQEPFNAKALKRRREEAEKQAAKVAEETGSKKERVRFTNVDFKALVISEGLWTKSAVLAHVQENGSAEIQRWVGARASEASPGAPRIGAPGLPAAVRSRPRRQGQLVTLLAEERQSDWEVICRVAGEPCKCADGRCLWQEAARSFFVRNTMVSEGQLAHCLAKVITEGPSKTARVPLIAGASNTGKSTMLDPIDVVFGKTHVLHKPAVGANMPLANMTKPGKRFMYLDEFSCAEYASLPTGRPALPVSTQLKLFSGQCMEVQVSQRFHDGNPDACWARGVAVTSKLKGLWTPRGGVSAEDIAHLQNGFEQFTADGVPLTKAQLRTVPPCRENWCKWLVATATAFAKGAPAAPPQPPPQLRPAGGGAAAVGVEGLLALTRRVSIPDDVANALHDDALAVGAASVSELTADDWAALPSWASLLPFSTETGAVRECRAAAATIEVLDTFYFAEVK</sequence>
<evidence type="ECO:0000313" key="3">
    <source>
        <dbReference type="Proteomes" id="UP001189429"/>
    </source>
</evidence>
<feature type="region of interest" description="Disordered" evidence="1">
    <location>
        <begin position="1166"/>
        <end position="1218"/>
    </location>
</feature>
<evidence type="ECO:0000313" key="2">
    <source>
        <dbReference type="EMBL" id="CAK0901982.1"/>
    </source>
</evidence>
<feature type="non-terminal residue" evidence="2">
    <location>
        <position position="1"/>
    </location>
</feature>
<dbReference type="InterPro" id="IPR036397">
    <property type="entry name" value="RNaseH_sf"/>
</dbReference>
<organism evidence="2 3">
    <name type="scientific">Prorocentrum cordatum</name>
    <dbReference type="NCBI Taxonomy" id="2364126"/>
    <lineage>
        <taxon>Eukaryota</taxon>
        <taxon>Sar</taxon>
        <taxon>Alveolata</taxon>
        <taxon>Dinophyceae</taxon>
        <taxon>Prorocentrales</taxon>
        <taxon>Prorocentraceae</taxon>
        <taxon>Prorocentrum</taxon>
    </lineage>
</organism>
<reference evidence="2" key="1">
    <citation type="submission" date="2023-10" db="EMBL/GenBank/DDBJ databases">
        <authorList>
            <person name="Chen Y."/>
            <person name="Shah S."/>
            <person name="Dougan E. K."/>
            <person name="Thang M."/>
            <person name="Chan C."/>
        </authorList>
    </citation>
    <scope>NUCLEOTIDE SEQUENCE [LARGE SCALE GENOMIC DNA]</scope>
</reference>
<keyword evidence="3" id="KW-1185">Reference proteome</keyword>